<sequence>AGQPTKFTSINLAEVTHYAQSGYTDEELARIFDVTRTTIGNWKNSYPEFFDTLKSGKLIADSKVEASLYQRACGYSHPEVHISNYQGKITKTPIIKHYPPDPTSMIFWLKNRQKDKWRDKQELELSGELTIMATITVDDKPLDTGGKKE</sequence>
<name>A0A0F9JNL3_9ZZZZ</name>
<dbReference type="AlphaFoldDB" id="A0A0F9JNL3"/>
<evidence type="ECO:0000313" key="1">
    <source>
        <dbReference type="EMBL" id="KKM64026.1"/>
    </source>
</evidence>
<feature type="non-terminal residue" evidence="1">
    <location>
        <position position="1"/>
    </location>
</feature>
<reference evidence="1" key="1">
    <citation type="journal article" date="2015" name="Nature">
        <title>Complex archaea that bridge the gap between prokaryotes and eukaryotes.</title>
        <authorList>
            <person name="Spang A."/>
            <person name="Saw J.H."/>
            <person name="Jorgensen S.L."/>
            <person name="Zaremba-Niedzwiedzka K."/>
            <person name="Martijn J."/>
            <person name="Lind A.E."/>
            <person name="van Eijk R."/>
            <person name="Schleper C."/>
            <person name="Guy L."/>
            <person name="Ettema T.J."/>
        </authorList>
    </citation>
    <scope>NUCLEOTIDE SEQUENCE</scope>
</reference>
<proteinExistence type="predicted"/>
<organism evidence="1">
    <name type="scientific">marine sediment metagenome</name>
    <dbReference type="NCBI Taxonomy" id="412755"/>
    <lineage>
        <taxon>unclassified sequences</taxon>
        <taxon>metagenomes</taxon>
        <taxon>ecological metagenomes</taxon>
    </lineage>
</organism>
<accession>A0A0F9JNL3</accession>
<protein>
    <recommendedName>
        <fullName evidence="2">Helix-turn-helix domain-containing protein</fullName>
    </recommendedName>
</protein>
<comment type="caution">
    <text evidence="1">The sequence shown here is derived from an EMBL/GenBank/DDBJ whole genome shotgun (WGS) entry which is preliminary data.</text>
</comment>
<evidence type="ECO:0008006" key="2">
    <source>
        <dbReference type="Google" id="ProtNLM"/>
    </source>
</evidence>
<dbReference type="EMBL" id="LAZR01010983">
    <property type="protein sequence ID" value="KKM64026.1"/>
    <property type="molecule type" value="Genomic_DNA"/>
</dbReference>
<gene>
    <name evidence="1" type="ORF">LCGC14_1505610</name>
</gene>